<protein>
    <recommendedName>
        <fullName evidence="1">glutathione gamma-glutamylcysteinyltransferase</fullName>
        <ecNumber evidence="1">2.3.2.15</ecNumber>
    </recommendedName>
</protein>
<dbReference type="EMBL" id="CAJJDP010000062">
    <property type="protein sequence ID" value="CAD8174033.1"/>
    <property type="molecule type" value="Genomic_DNA"/>
</dbReference>
<keyword evidence="4" id="KW-0479">Metal-binding</keyword>
<name>A0A8S1VBZ2_PAROT</name>
<dbReference type="OMA" id="YQISHRE"/>
<keyword evidence="3" id="KW-0808">Transferase</keyword>
<dbReference type="GO" id="GO:0046872">
    <property type="term" value="F:metal ion binding"/>
    <property type="evidence" value="ECO:0007669"/>
    <property type="project" value="UniProtKB-KW"/>
</dbReference>
<dbReference type="AlphaFoldDB" id="A0A8S1VBZ2"/>
<reference evidence="6" key="1">
    <citation type="submission" date="2021-01" db="EMBL/GenBank/DDBJ databases">
        <authorList>
            <consortium name="Genoscope - CEA"/>
            <person name="William W."/>
        </authorList>
    </citation>
    <scope>NUCLEOTIDE SEQUENCE</scope>
</reference>
<evidence type="ECO:0000256" key="1">
    <source>
        <dbReference type="ARBA" id="ARBA00012468"/>
    </source>
</evidence>
<gene>
    <name evidence="6" type="ORF">POCTA_138.1.T0630073</name>
</gene>
<comment type="caution">
    <text evidence="6">The sequence shown here is derived from an EMBL/GenBank/DDBJ whole genome shotgun (WGS) entry which is preliminary data.</text>
</comment>
<dbReference type="EC" id="2.3.2.15" evidence="1"/>
<dbReference type="PANTHER" id="PTHR33447">
    <property type="entry name" value="GLUTATHIONE GAMMA-GLUTAMYLCYSTEINYLTRANSFERASE"/>
    <property type="match status" value="1"/>
</dbReference>
<dbReference type="InterPro" id="IPR007719">
    <property type="entry name" value="PCS_N"/>
</dbReference>
<dbReference type="FunFam" id="3.90.70.30:FF:000001">
    <property type="entry name" value="Glutathione gamma-glutamylcysteinyltransferase 1"/>
    <property type="match status" value="1"/>
</dbReference>
<evidence type="ECO:0000256" key="2">
    <source>
        <dbReference type="ARBA" id="ARBA00022539"/>
    </source>
</evidence>
<feature type="domain" description="Peptidase C83" evidence="5">
    <location>
        <begin position="3"/>
        <end position="247"/>
    </location>
</feature>
<evidence type="ECO:0000256" key="3">
    <source>
        <dbReference type="ARBA" id="ARBA00022679"/>
    </source>
</evidence>
<evidence type="ECO:0000259" key="5">
    <source>
        <dbReference type="PROSITE" id="PS51443"/>
    </source>
</evidence>
<dbReference type="PROSITE" id="PS51443">
    <property type="entry name" value="PCS"/>
    <property type="match status" value="1"/>
</dbReference>
<dbReference type="GO" id="GO:0098849">
    <property type="term" value="P:cellular detoxification of cadmium ion"/>
    <property type="evidence" value="ECO:0007669"/>
    <property type="project" value="TreeGrafter"/>
</dbReference>
<dbReference type="GO" id="GO:0010273">
    <property type="term" value="P:detoxification of copper ion"/>
    <property type="evidence" value="ECO:0007669"/>
    <property type="project" value="TreeGrafter"/>
</dbReference>
<keyword evidence="2" id="KW-0104">Cadmium</keyword>
<dbReference type="GO" id="GO:0046938">
    <property type="term" value="P:phytochelatin biosynthetic process"/>
    <property type="evidence" value="ECO:0007669"/>
    <property type="project" value="InterPro"/>
</dbReference>
<organism evidence="6 7">
    <name type="scientific">Paramecium octaurelia</name>
    <dbReference type="NCBI Taxonomy" id="43137"/>
    <lineage>
        <taxon>Eukaryota</taxon>
        <taxon>Sar</taxon>
        <taxon>Alveolata</taxon>
        <taxon>Ciliophora</taxon>
        <taxon>Intramacronucleata</taxon>
        <taxon>Oligohymenophorea</taxon>
        <taxon>Peniculida</taxon>
        <taxon>Parameciidae</taxon>
        <taxon>Paramecium</taxon>
    </lineage>
</organism>
<dbReference type="Pfam" id="PF05023">
    <property type="entry name" value="Phytochelatin"/>
    <property type="match status" value="1"/>
</dbReference>
<evidence type="ECO:0000313" key="7">
    <source>
        <dbReference type="Proteomes" id="UP000683925"/>
    </source>
</evidence>
<proteinExistence type="predicted"/>
<dbReference type="InterPro" id="IPR040409">
    <property type="entry name" value="PCS-like"/>
</dbReference>
<dbReference type="OrthoDB" id="448954at2759"/>
<dbReference type="PANTHER" id="PTHR33447:SF2">
    <property type="entry name" value="GLUTATHIONE GAMMA-GLUTAMYLCYSTEINYLTRANSFERASE"/>
    <property type="match status" value="1"/>
</dbReference>
<dbReference type="GO" id="GO:0016756">
    <property type="term" value="F:glutathione gamma-glutamylcysteinyltransferase activity"/>
    <property type="evidence" value="ECO:0007669"/>
    <property type="project" value="UniProtKB-EC"/>
</dbReference>
<accession>A0A8S1VBZ2</accession>
<keyword evidence="7" id="KW-1185">Reference proteome</keyword>
<sequence length="378" mass="44469">MQNLKQLVYMRQMPSNLIAFSSKEGKRLFKEALDQNTMECYFPLAEQFITQLHPTTCGSTTLVMVLNALKIDPGVQWKGIWKWYTEENLHGLKKEHLDNGIDLDAFSHIAKHNKVAIQTFYHPNLYEQQYEQKNFYDCQEKCTRIQNHHKIASVQTFYTCLEASSRMDRLFMVVNNSRKIMGQTGEGHFSPIGGIHLKEKKVMLFDVARFKYPPQWCDFDLLYNSIAPIDKDNNMTRGFALITKTLDYDIQNQYSRQILQDWFKNKTETSSDLPNQLSVIFVYYLFIVLQRIEMQMTNIHTVPFQLALREESRYNIDQALTQIKGQKHLHSLISDFTFQYPDLITTISCLLYNILCGYQISHRELTEEYELMRMILGI</sequence>
<evidence type="ECO:0000256" key="4">
    <source>
        <dbReference type="ARBA" id="ARBA00022723"/>
    </source>
</evidence>
<dbReference type="Proteomes" id="UP000683925">
    <property type="component" value="Unassembled WGS sequence"/>
</dbReference>
<evidence type="ECO:0000313" key="6">
    <source>
        <dbReference type="EMBL" id="CAD8174033.1"/>
    </source>
</evidence>